<keyword evidence="7 9" id="KW-0539">Nucleus</keyword>
<evidence type="ECO:0000313" key="11">
    <source>
        <dbReference type="EMBL" id="KAI6782859.1"/>
    </source>
</evidence>
<evidence type="ECO:0000256" key="7">
    <source>
        <dbReference type="ARBA" id="ARBA00023242"/>
    </source>
</evidence>
<keyword evidence="6 9" id="KW-0804">Transcription</keyword>
<keyword evidence="12" id="KW-1185">Reference proteome</keyword>
<dbReference type="EMBL" id="JAGIXG020000010">
    <property type="protein sequence ID" value="KAI6782859.1"/>
    <property type="molecule type" value="Genomic_DNA"/>
</dbReference>
<comment type="subcellular location">
    <subcellularLocation>
        <location evidence="1 9">Nucleus</location>
    </subcellularLocation>
</comment>
<dbReference type="GO" id="GO:0016592">
    <property type="term" value="C:mediator complex"/>
    <property type="evidence" value="ECO:0007669"/>
    <property type="project" value="InterPro"/>
</dbReference>
<keyword evidence="5 9" id="KW-0010">Activator</keyword>
<comment type="subunit">
    <text evidence="9">Component of the Mediator complex.</text>
</comment>
<protein>
    <recommendedName>
        <fullName evidence="3 9">Mediator of RNA polymerase II transcription subunit 5</fullName>
    </recommendedName>
    <alternativeName>
        <fullName evidence="8 9">Mediator complex subunit 5</fullName>
    </alternativeName>
</protein>
<dbReference type="Proteomes" id="UP001055219">
    <property type="component" value="Unassembled WGS sequence"/>
</dbReference>
<comment type="caution">
    <text evidence="11">The sequence shown here is derived from an EMBL/GenBank/DDBJ whole genome shotgun (WGS) entry which is preliminary data.</text>
</comment>
<comment type="similarity">
    <text evidence="2 9">Belongs to the Mediator complex subunit 5 family.</text>
</comment>
<dbReference type="InterPro" id="IPR014801">
    <property type="entry name" value="Mediator_Med5_fun"/>
</dbReference>
<dbReference type="GO" id="GO:0003712">
    <property type="term" value="F:transcription coregulator activity"/>
    <property type="evidence" value="ECO:0007669"/>
    <property type="project" value="InterPro"/>
</dbReference>
<dbReference type="Pfam" id="PF08689">
    <property type="entry name" value="Med5"/>
    <property type="match status" value="2"/>
</dbReference>
<evidence type="ECO:0000256" key="4">
    <source>
        <dbReference type="ARBA" id="ARBA00023015"/>
    </source>
</evidence>
<keyword evidence="4 9" id="KW-0805">Transcription regulation</keyword>
<dbReference type="PANTHER" id="PTHR35784">
    <property type="entry name" value="MEDIATOR OF RNA POLYMERASE II TRANSCRIPTION SUBUNIT 5"/>
    <property type="match status" value="1"/>
</dbReference>
<reference evidence="11" key="1">
    <citation type="journal article" date="2021" name="J Fungi (Basel)">
        <title>Genomic and Metabolomic Analyses of the Marine Fungus Emericellopsis cladophorae: Insights into Saltwater Adaptability Mechanisms and Its Biosynthetic Potential.</title>
        <authorList>
            <person name="Goncalves M.F.M."/>
            <person name="Hilario S."/>
            <person name="Van de Peer Y."/>
            <person name="Esteves A.C."/>
            <person name="Alves A."/>
        </authorList>
    </citation>
    <scope>NUCLEOTIDE SEQUENCE</scope>
    <source>
        <strain evidence="11">MUM 19.33</strain>
    </source>
</reference>
<evidence type="ECO:0000256" key="5">
    <source>
        <dbReference type="ARBA" id="ARBA00023159"/>
    </source>
</evidence>
<dbReference type="PANTHER" id="PTHR35784:SF1">
    <property type="entry name" value="MEDIATOR OF RNA POLYMERASE II TRANSCRIPTION SUBUNIT 5"/>
    <property type="match status" value="1"/>
</dbReference>
<organism evidence="11 12">
    <name type="scientific">Emericellopsis cladophorae</name>
    <dbReference type="NCBI Taxonomy" id="2686198"/>
    <lineage>
        <taxon>Eukaryota</taxon>
        <taxon>Fungi</taxon>
        <taxon>Dikarya</taxon>
        <taxon>Ascomycota</taxon>
        <taxon>Pezizomycotina</taxon>
        <taxon>Sordariomycetes</taxon>
        <taxon>Hypocreomycetidae</taxon>
        <taxon>Hypocreales</taxon>
        <taxon>Bionectriaceae</taxon>
        <taxon>Emericellopsis</taxon>
    </lineage>
</organism>
<proteinExistence type="inferred from homology"/>
<evidence type="ECO:0000256" key="8">
    <source>
        <dbReference type="ARBA" id="ARBA00031256"/>
    </source>
</evidence>
<name>A0A9P9Y3I7_9HYPO</name>
<evidence type="ECO:0000256" key="3">
    <source>
        <dbReference type="ARBA" id="ARBA00020628"/>
    </source>
</evidence>
<accession>A0A9P9Y3I7</accession>
<evidence type="ECO:0000313" key="12">
    <source>
        <dbReference type="Proteomes" id="UP001055219"/>
    </source>
</evidence>
<evidence type="ECO:0000256" key="6">
    <source>
        <dbReference type="ARBA" id="ARBA00023163"/>
    </source>
</evidence>
<evidence type="ECO:0000256" key="10">
    <source>
        <dbReference type="SAM" id="MobiDB-lite"/>
    </source>
</evidence>
<comment type="function">
    <text evidence="9">Component of the Mediator complex, a coactivator involved in the regulated transcription of nearly all RNA polymerase II-dependent genes. Mediator functions as a bridge to convey information from gene-specific regulatory proteins to the basal RNA polymerase II transcription machinery. Mediator is recruited to promoters by direct interactions with regulatory proteins and serves as a scaffold for the assembly of a functional preinitiation complex with RNA polymerase II and the general transcription factors.</text>
</comment>
<evidence type="ECO:0000256" key="2">
    <source>
        <dbReference type="ARBA" id="ARBA00008782"/>
    </source>
</evidence>
<reference evidence="11" key="2">
    <citation type="submission" date="2022-07" db="EMBL/GenBank/DDBJ databases">
        <authorList>
            <person name="Goncalves M.F.M."/>
            <person name="Hilario S."/>
            <person name="Van De Peer Y."/>
            <person name="Esteves A.C."/>
            <person name="Alves A."/>
        </authorList>
    </citation>
    <scope>NUCLEOTIDE SEQUENCE</scope>
    <source>
        <strain evidence="11">MUM 19.33</strain>
    </source>
</reference>
<evidence type="ECO:0000256" key="1">
    <source>
        <dbReference type="ARBA" id="ARBA00004123"/>
    </source>
</evidence>
<gene>
    <name evidence="9" type="primary">MED5</name>
    <name evidence="11" type="ORF">J7T54_002018</name>
</gene>
<sequence length="1038" mass="114505">MDNQPVADNLRKSLFLWTEFARRCLNERLPIDKFQTFARLLYQQHHLPPAAIADLFLRPHPNDCYSVDPRIPPYLQKLSDLGCIDTPAILKTLYKYSSAHLLLEEQSAGSGPLAKDTKTPNGNEADAEGKPLRWKSSYWVEEVLFFRIVKSLHDGEAVRNTTTAYAVLQVVSQWIALFVATASTAPLDVMSQPSSLRMELGSAKAAFVPLLLRLTDNEAVLRIVSRPIARELCRELSANLADFLPQLANAGTSRPMLDKLGYFRNNVLASSEPVDKKKQAADAAMNDMLDSAAGPDSFEVRQVPIISTRTGMYIHLNACLAGRPLINDNVFISFLNNRYAGDNQHAAMDLILASFDILATAVFRSSAREDAPLLRSFLINKVPSLLFQLLPPGFSPQPAETCITNALNQVDTGLFPTASAMFNEDQISNPYTSSVREEFCGACVLHGLINRERLEAVLGEMPMSSQPEKKIRDKLVQDYLSHNLKPQDLLADLDRDSGNVGTVCHAIAEIIRRQCHEKDTMSLKLLCIELITGGMRKIKPSISLCTKNLGLYSQGSAVRKIITQSHVGRPDAQLSAREKEHVNGWLLGLFDTEAGGLGDDLMSSCPPQDFYCLAASLFRSIVIGYAHGYITDEALKSGVEYLVDTFLLPALVPAIRFLTEYLWTESEIEQKAVIKILQLLLLPSAISSEANSLLASVKKIIAKPLHNALQTYLHRRDPSNQDVQPLLNMLKESVPKCRRLGGADMSEITDWCRTEPHGLWSTLKTTTHNLMQWTANPGLNMPTSYSHRQFITAARLMGPEQVLRLIVEELRQQIRGLYEANGQELAQQPELPSLVHDVAAALICAPDVTKEPPAACTENPPASQQLPVQRLHTLREVLRLEAEKCHEIQKTDPMLADIVVRLYRRVEGLMALPQVPTDLLPPSNLNDMAAGMDMMNTDLNNMSADMDMGSTVMDDIGLNGGGDVTMDTGMESLAGNNGHHDNNVNGNDNGDMMLDGLSTMGGLEGPPGVEGDANLFDGLDDTNLDLDTLEWPDAMNMS</sequence>
<dbReference type="AlphaFoldDB" id="A0A9P9Y3I7"/>
<evidence type="ECO:0000256" key="9">
    <source>
        <dbReference type="RuleBase" id="RU364142"/>
    </source>
</evidence>
<feature type="region of interest" description="Disordered" evidence="10">
    <location>
        <begin position="110"/>
        <end position="129"/>
    </location>
</feature>
<dbReference type="OrthoDB" id="5322661at2759"/>
<dbReference type="GO" id="GO:0006357">
    <property type="term" value="P:regulation of transcription by RNA polymerase II"/>
    <property type="evidence" value="ECO:0007669"/>
    <property type="project" value="InterPro"/>
</dbReference>